<feature type="region of interest" description="Disordered" evidence="10">
    <location>
        <begin position="732"/>
        <end position="790"/>
    </location>
</feature>
<dbReference type="PANTHER" id="PTHR45615:SF51">
    <property type="entry name" value="MYOSIN-1"/>
    <property type="match status" value="1"/>
</dbReference>
<name>A0ABD2LPH8_9BILA</name>
<dbReference type="InterPro" id="IPR001609">
    <property type="entry name" value="Myosin_head_motor_dom-like"/>
</dbReference>
<evidence type="ECO:0000256" key="1">
    <source>
        <dbReference type="ARBA" id="ARBA00008314"/>
    </source>
</evidence>
<keyword evidence="6" id="KW-0505">Motor protein</keyword>
<comment type="caution">
    <text evidence="8">Lacks conserved residue(s) required for the propagation of feature annotation.</text>
</comment>
<evidence type="ECO:0000256" key="9">
    <source>
        <dbReference type="SAM" id="Coils"/>
    </source>
</evidence>
<feature type="compositionally biased region" description="Basic and acidic residues" evidence="10">
    <location>
        <begin position="740"/>
        <end position="753"/>
    </location>
</feature>
<feature type="compositionally biased region" description="Basic and acidic residues" evidence="10">
    <location>
        <begin position="538"/>
        <end position="563"/>
    </location>
</feature>
<keyword evidence="3" id="KW-0067">ATP-binding</keyword>
<dbReference type="PROSITE" id="PS50096">
    <property type="entry name" value="IQ"/>
    <property type="match status" value="1"/>
</dbReference>
<dbReference type="SMART" id="SM00242">
    <property type="entry name" value="MYSc"/>
    <property type="match status" value="1"/>
</dbReference>
<dbReference type="SUPFAM" id="SSF52540">
    <property type="entry name" value="P-loop containing nucleoside triphosphate hydrolases"/>
    <property type="match status" value="1"/>
</dbReference>
<evidence type="ECO:0000256" key="5">
    <source>
        <dbReference type="ARBA" id="ARBA00023123"/>
    </source>
</evidence>
<dbReference type="FunFam" id="1.20.5.370:FF:000008">
    <property type="entry name" value="Myosin heavy chain"/>
    <property type="match status" value="1"/>
</dbReference>
<proteinExistence type="inferred from homology"/>
<evidence type="ECO:0000256" key="2">
    <source>
        <dbReference type="ARBA" id="ARBA00022741"/>
    </source>
</evidence>
<keyword evidence="13" id="KW-1185">Reference proteome</keyword>
<feature type="region of interest" description="Actin-binding" evidence="8">
    <location>
        <begin position="215"/>
        <end position="237"/>
    </location>
</feature>
<evidence type="ECO:0000313" key="12">
    <source>
        <dbReference type="EMBL" id="KAL3117013.1"/>
    </source>
</evidence>
<protein>
    <recommendedName>
        <fullName evidence="11">Myosin motor domain-containing protein</fullName>
    </recommendedName>
</protein>
<organism evidence="12 13">
    <name type="scientific">Heterodera trifolii</name>
    <dbReference type="NCBI Taxonomy" id="157864"/>
    <lineage>
        <taxon>Eukaryota</taxon>
        <taxon>Metazoa</taxon>
        <taxon>Ecdysozoa</taxon>
        <taxon>Nematoda</taxon>
        <taxon>Chromadorea</taxon>
        <taxon>Rhabditida</taxon>
        <taxon>Tylenchina</taxon>
        <taxon>Tylenchomorpha</taxon>
        <taxon>Tylenchoidea</taxon>
        <taxon>Heteroderidae</taxon>
        <taxon>Heteroderinae</taxon>
        <taxon>Heterodera</taxon>
    </lineage>
</organism>
<dbReference type="FunFam" id="1.20.58.530:FF:000001">
    <property type="entry name" value="Myosin heavy chain"/>
    <property type="match status" value="1"/>
</dbReference>
<evidence type="ECO:0000256" key="3">
    <source>
        <dbReference type="ARBA" id="ARBA00022840"/>
    </source>
</evidence>
<evidence type="ECO:0000256" key="6">
    <source>
        <dbReference type="ARBA" id="ARBA00023175"/>
    </source>
</evidence>
<dbReference type="Gene3D" id="1.20.58.530">
    <property type="match status" value="1"/>
</dbReference>
<dbReference type="SUPFAM" id="SSF90257">
    <property type="entry name" value="Myosin rod fragments"/>
    <property type="match status" value="4"/>
</dbReference>
<keyword evidence="2" id="KW-0547">Nucleotide-binding</keyword>
<evidence type="ECO:0000256" key="10">
    <source>
        <dbReference type="SAM" id="MobiDB-lite"/>
    </source>
</evidence>
<evidence type="ECO:0000256" key="8">
    <source>
        <dbReference type="PROSITE-ProRule" id="PRU00782"/>
    </source>
</evidence>
<feature type="compositionally biased region" description="Basic and acidic residues" evidence="10">
    <location>
        <begin position="467"/>
        <end position="495"/>
    </location>
</feature>
<reference evidence="12 13" key="1">
    <citation type="submission" date="2024-10" db="EMBL/GenBank/DDBJ databases">
        <authorList>
            <person name="Kim D."/>
        </authorList>
    </citation>
    <scope>NUCLEOTIDE SEQUENCE [LARGE SCALE GENOMIC DNA]</scope>
    <source>
        <strain evidence="12">BH-2024</strain>
    </source>
</reference>
<dbReference type="GO" id="GO:0016459">
    <property type="term" value="C:myosin complex"/>
    <property type="evidence" value="ECO:0007669"/>
    <property type="project" value="UniProtKB-KW"/>
</dbReference>
<evidence type="ECO:0000256" key="4">
    <source>
        <dbReference type="ARBA" id="ARBA00023054"/>
    </source>
</evidence>
<dbReference type="Gene3D" id="6.20.240.20">
    <property type="match status" value="1"/>
</dbReference>
<feature type="region of interest" description="Disordered" evidence="10">
    <location>
        <begin position="665"/>
        <end position="692"/>
    </location>
</feature>
<dbReference type="Gene3D" id="3.40.850.10">
    <property type="entry name" value="Kinesin motor domain"/>
    <property type="match status" value="1"/>
</dbReference>
<dbReference type="InterPro" id="IPR036961">
    <property type="entry name" value="Kinesin_motor_dom_sf"/>
</dbReference>
<evidence type="ECO:0000313" key="13">
    <source>
        <dbReference type="Proteomes" id="UP001620626"/>
    </source>
</evidence>
<sequence>MALLYIKDGTEIKFPKIFGAGLEMPSLLYTPKNVNEKLQQFFNHHMFVLEQEEYAREGIQWTFIDFGLDLQACIELIEKPMGIISMLDEECIVPKATDLTLAQKLVEQHLGKHPNFEKPKPPKGKQAEAHFAMRHYAGTVRYNVSNWLEKNKDPLNDTLVSNMKNAKDNLLIVELWQNYQTQEEAAVAAKSGGGGKKKGKSGSFMTVSMLYRESLNKLMNMLHKTHPHFIRCIIPNEKKQAGMIDAALVLNQLTCNGVLEGIRICRKGFPNRTLHNDFKVRYGILAADEARSSTDPKVASGNILNKLVDNKELEVEMFRELRDKKMNELITGLQCAIRGYLTKRDAARRKRQWNSYDIIQRNVKSWCVLRTWQWYLLYGKVKPLCKGDKHEEELEKMASELKVMEETLAKQEQTRKAVEAEHAKVAEERKKLQEDLERTRKGGSAIESEVMNLNTAKAQLERQLEDAKDRLEEQRQRAEETQRNLKRAEKEKDSLNEQIGSLEDNLKRVEEDKKKMDDRIKENHEAIAQQDEAIAAANKERKRAEEENRRMGEELQAEQEKHTQAARAKAKLERSIEEIEDTLDRERRQRLDMEKNKKKLESEVHLVEEHIAEMQKQKGDTEMRQQRVEGEIMELNGKLEEQNGIVGKLQRHLKDRQTRLVELEEELEQERNSRTKSDKNRGNTQTQLDDLNDSIDEEAGKLAAQAELAKKKELDLMRLRQELEELNQRCETQMSSIRKKTADEAGELSERLEQLQTQRSKAEKDKDGLRRQLDDVQGQQQEEQRQRNEHERLAKNYEAQVFELQARFDEQNRLIQELQATKSRLQTEASDQERQSEELESQLNQMGKRKAQALAQLEDAKRILEEEHQERMEVSANVKALEHDIEQIREAIDEEVQGKEELLKQLSKAKAEAAQWRGKFEGEGLVAVDELEEERRRRMNRKLEISDHLAELNSKIAAVEKTNSKLLADAEEARAEAERAQTQILQWQKKQETHERVLDDWRRQCDDLSAQIERTQEDCRRSTADVYALQSASTSLGEQGDELRRENKSLALTLRDMQEQLSSGHRNVHDVQKKIRQLELEKEELQHALDEAEAALEIEESKVQRLQIEVGQIRAEIDRRVREKEEDFENTIKNHQRAIESIRTSLENEQRGKQAIMQSKKKLETDINDLELGLDMANKTNMEAQKTIKKLIGQVQDLQLQVEEEQRRREEQRENFLMSEKKLNIVLSERDELVVRREQMERDKQRVEAEVQEERARKTELQMDNSQLSAARRQVDNDLQLTKTELDKTLNELKMAEESSKKVSADVTRLQEEYRNEQHHNDHVERQKRGLDGQLKELQLRLDQAEATAQRIGQRTVDQLQQLIMARNHELDLEQKRHKELLRQLNKSDRECREFQFQVEEQKKGTAKIQSLIEKLQSKIKVHKKQIEEAEEVSAMNTQKFRQIQSQLGEAEERADEAENSLMRVRSKIRVNAAPNAFGTMRAASSSALMRAASGAMIMNGQSK</sequence>
<dbReference type="EMBL" id="JBICBT010000337">
    <property type="protein sequence ID" value="KAL3117013.1"/>
    <property type="molecule type" value="Genomic_DNA"/>
</dbReference>
<dbReference type="InterPro" id="IPR002928">
    <property type="entry name" value="Myosin_tail"/>
</dbReference>
<dbReference type="SUPFAM" id="SSF57997">
    <property type="entry name" value="Tropomyosin"/>
    <property type="match status" value="1"/>
</dbReference>
<accession>A0ABD2LPH8</accession>
<dbReference type="Gene3D" id="4.10.270.10">
    <property type="entry name" value="Myosin, subunit A"/>
    <property type="match status" value="1"/>
</dbReference>
<dbReference type="Proteomes" id="UP001620626">
    <property type="component" value="Unassembled WGS sequence"/>
</dbReference>
<keyword evidence="7 8" id="KW-0009">Actin-binding</keyword>
<dbReference type="Gene3D" id="1.20.5.340">
    <property type="match status" value="2"/>
</dbReference>
<evidence type="ECO:0000259" key="11">
    <source>
        <dbReference type="PROSITE" id="PS51456"/>
    </source>
</evidence>
<feature type="compositionally biased region" description="Low complexity" evidence="10">
    <location>
        <begin position="526"/>
        <end position="537"/>
    </location>
</feature>
<dbReference type="PANTHER" id="PTHR45615">
    <property type="entry name" value="MYOSIN HEAVY CHAIN, NON-MUSCLE"/>
    <property type="match status" value="1"/>
</dbReference>
<dbReference type="Pfam" id="PF01576">
    <property type="entry name" value="Myosin_tail_1"/>
    <property type="match status" value="1"/>
</dbReference>
<dbReference type="Pfam" id="PF00063">
    <property type="entry name" value="Myosin_head"/>
    <property type="match status" value="1"/>
</dbReference>
<comment type="caution">
    <text evidence="12">The sequence shown here is derived from an EMBL/GenBank/DDBJ whole genome shotgun (WGS) entry which is preliminary data.</text>
</comment>
<dbReference type="InterPro" id="IPR027417">
    <property type="entry name" value="P-loop_NTPase"/>
</dbReference>
<feature type="domain" description="Myosin motor" evidence="11">
    <location>
        <begin position="1"/>
        <end position="338"/>
    </location>
</feature>
<dbReference type="GO" id="GO:0030017">
    <property type="term" value="C:sarcomere"/>
    <property type="evidence" value="ECO:0007669"/>
    <property type="project" value="UniProtKB-ARBA"/>
</dbReference>
<evidence type="ECO:0000256" key="7">
    <source>
        <dbReference type="ARBA" id="ARBA00023203"/>
    </source>
</evidence>
<feature type="region of interest" description="Disordered" evidence="10">
    <location>
        <begin position="526"/>
        <end position="573"/>
    </location>
</feature>
<keyword evidence="5 8" id="KW-0518">Myosin</keyword>
<dbReference type="InterPro" id="IPR014751">
    <property type="entry name" value="XRCC4-like_C"/>
</dbReference>
<gene>
    <name evidence="12" type="ORF">niasHT_002972</name>
</gene>
<dbReference type="PROSITE" id="PS51456">
    <property type="entry name" value="MYOSIN_MOTOR"/>
    <property type="match status" value="1"/>
</dbReference>
<comment type="similarity">
    <text evidence="1 8">Belongs to the TRAFAC class myosin-kinesin ATPase superfamily. Myosin family.</text>
</comment>
<dbReference type="Gene3D" id="1.20.5.370">
    <property type="match status" value="1"/>
</dbReference>
<feature type="coiled-coil region" evidence="9">
    <location>
        <begin position="1160"/>
        <end position="1468"/>
    </location>
</feature>
<dbReference type="GO" id="GO:0003779">
    <property type="term" value="F:actin binding"/>
    <property type="evidence" value="ECO:0007669"/>
    <property type="project" value="UniProtKB-KW"/>
</dbReference>
<keyword evidence="4 9" id="KW-0175">Coiled coil</keyword>
<feature type="compositionally biased region" description="Basic and acidic residues" evidence="10">
    <location>
        <begin position="669"/>
        <end position="681"/>
    </location>
</feature>
<feature type="region of interest" description="Disordered" evidence="10">
    <location>
        <begin position="467"/>
        <end position="509"/>
    </location>
</feature>
<dbReference type="GO" id="GO:0005524">
    <property type="term" value="F:ATP binding"/>
    <property type="evidence" value="ECO:0007669"/>
    <property type="project" value="UniProtKB-KW"/>
</dbReference>
<feature type="compositionally biased region" description="Basic and acidic residues" evidence="10">
    <location>
        <begin position="760"/>
        <end position="774"/>
    </location>
</feature>
<feature type="coiled-coil region" evidence="9">
    <location>
        <begin position="949"/>
        <end position="1116"/>
    </location>
</feature>